<feature type="compositionally biased region" description="Polar residues" evidence="5">
    <location>
        <begin position="228"/>
        <end position="248"/>
    </location>
</feature>
<keyword evidence="3 4" id="KW-0539">Nucleus</keyword>
<dbReference type="OMA" id="EKGMAMN"/>
<dbReference type="InterPro" id="IPR032308">
    <property type="entry name" value="TDBD"/>
</dbReference>
<comment type="similarity">
    <text evidence="2 4">Belongs to the Ninja family.</text>
</comment>
<dbReference type="AlphaFoldDB" id="A0A0K9PGR7"/>
<feature type="region of interest" description="Disordered" evidence="5">
    <location>
        <begin position="305"/>
        <end position="324"/>
    </location>
</feature>
<dbReference type="GO" id="GO:0045892">
    <property type="term" value="P:negative regulation of DNA-templated transcription"/>
    <property type="evidence" value="ECO:0000318"/>
    <property type="project" value="GO_Central"/>
</dbReference>
<feature type="region of interest" description="Disordered" evidence="5">
    <location>
        <begin position="82"/>
        <end position="104"/>
    </location>
</feature>
<comment type="function">
    <text evidence="4">Acts as a negative regulator of abscisic acid (ABA) response.</text>
</comment>
<dbReference type="GO" id="GO:0007165">
    <property type="term" value="P:signal transduction"/>
    <property type="evidence" value="ECO:0007669"/>
    <property type="project" value="InterPro"/>
</dbReference>
<comment type="subcellular location">
    <subcellularLocation>
        <location evidence="1 4">Nucleus</location>
    </subcellularLocation>
</comment>
<feature type="compositionally biased region" description="Polar residues" evidence="5">
    <location>
        <begin position="286"/>
        <end position="298"/>
    </location>
</feature>
<dbReference type="Proteomes" id="UP000036987">
    <property type="component" value="Unassembled WGS sequence"/>
</dbReference>
<name>A0A0K9PGR7_ZOSMR</name>
<evidence type="ECO:0000313" key="8">
    <source>
        <dbReference type="Proteomes" id="UP000036987"/>
    </source>
</evidence>
<evidence type="ECO:0000256" key="3">
    <source>
        <dbReference type="ARBA" id="ARBA00023242"/>
    </source>
</evidence>
<dbReference type="PANTHER" id="PTHR31413">
    <property type="entry name" value="AFP HOMOLOG 2"/>
    <property type="match status" value="1"/>
</dbReference>
<feature type="region of interest" description="Disordered" evidence="5">
    <location>
        <begin position="216"/>
        <end position="298"/>
    </location>
</feature>
<evidence type="ECO:0000256" key="1">
    <source>
        <dbReference type="ARBA" id="ARBA00004123"/>
    </source>
</evidence>
<gene>
    <name evidence="7" type="ORF">ZOSMA_268G00040</name>
</gene>
<proteinExistence type="inferred from homology"/>
<protein>
    <recommendedName>
        <fullName evidence="4">Ninja-family protein</fullName>
    </recommendedName>
    <alternativeName>
        <fullName evidence="4">ABI-binding protein</fullName>
    </alternativeName>
</protein>
<evidence type="ECO:0000313" key="7">
    <source>
        <dbReference type="EMBL" id="KMZ67435.1"/>
    </source>
</evidence>
<dbReference type="GO" id="GO:0005634">
    <property type="term" value="C:nucleus"/>
    <property type="evidence" value="ECO:0000318"/>
    <property type="project" value="GO_Central"/>
</dbReference>
<feature type="domain" description="Tify" evidence="6">
    <location>
        <begin position="363"/>
        <end position="397"/>
    </location>
</feature>
<accession>A0A0K9PGR7</accession>
<sequence>MRSSEVSSEGDVELSLGLTLGGRNNGNKKYSNSQPLMANVVVSTDFSGIFCGEDFYSASRKRQMEAKKDHIESQRMLKKRQKLDDHRHHHRHHQAETTPNSNPNLKINLIPNHNPNSNVTVNMIPNPSATSTSANVSADESDQATVLPPYNHFPVMPMQYSYPYANGFGFSYMVPWYMNVSSSGQDGAMSGRNMFQPVPTRSFHTFQGIAGKEVLQSGGEEGGCGGSINRSHSMTGSQGSSLSAVSEFQSLSQQQGGSSSSDTRGGCRGGDAGQANHDGTDEKSPPFQQHSSSNQIDVESSIKHTFATTTDDDEQAQKKKKKKSLMISPMTKMPCVSTIGDGPNGKKITGFLYRYNKTHNKTEVSIICVCHGSIFSPAEFIKHAGGTNVSHPLRHIVIVPS</sequence>
<evidence type="ECO:0000256" key="5">
    <source>
        <dbReference type="SAM" id="MobiDB-lite"/>
    </source>
</evidence>
<dbReference type="OrthoDB" id="667358at2759"/>
<reference evidence="8" key="1">
    <citation type="journal article" date="2016" name="Nature">
        <title>The genome of the seagrass Zostera marina reveals angiosperm adaptation to the sea.</title>
        <authorList>
            <person name="Olsen J.L."/>
            <person name="Rouze P."/>
            <person name="Verhelst B."/>
            <person name="Lin Y.-C."/>
            <person name="Bayer T."/>
            <person name="Collen J."/>
            <person name="Dattolo E."/>
            <person name="De Paoli E."/>
            <person name="Dittami S."/>
            <person name="Maumus F."/>
            <person name="Michel G."/>
            <person name="Kersting A."/>
            <person name="Lauritano C."/>
            <person name="Lohaus R."/>
            <person name="Toepel M."/>
            <person name="Tonon T."/>
            <person name="Vanneste K."/>
            <person name="Amirebrahimi M."/>
            <person name="Brakel J."/>
            <person name="Bostroem C."/>
            <person name="Chovatia M."/>
            <person name="Grimwood J."/>
            <person name="Jenkins J.W."/>
            <person name="Jueterbock A."/>
            <person name="Mraz A."/>
            <person name="Stam W.T."/>
            <person name="Tice H."/>
            <person name="Bornberg-Bauer E."/>
            <person name="Green P.J."/>
            <person name="Pearson G.A."/>
            <person name="Procaccini G."/>
            <person name="Duarte C.M."/>
            <person name="Schmutz J."/>
            <person name="Reusch T.B.H."/>
            <person name="Van de Peer Y."/>
        </authorList>
    </citation>
    <scope>NUCLEOTIDE SEQUENCE [LARGE SCALE GENOMIC DNA]</scope>
    <source>
        <strain evidence="8">cv. Finnish</strain>
    </source>
</reference>
<dbReference type="InterPro" id="IPR031307">
    <property type="entry name" value="Ninja_fam"/>
</dbReference>
<organism evidence="7 8">
    <name type="scientific">Zostera marina</name>
    <name type="common">Eelgrass</name>
    <dbReference type="NCBI Taxonomy" id="29655"/>
    <lineage>
        <taxon>Eukaryota</taxon>
        <taxon>Viridiplantae</taxon>
        <taxon>Streptophyta</taxon>
        <taxon>Embryophyta</taxon>
        <taxon>Tracheophyta</taxon>
        <taxon>Spermatophyta</taxon>
        <taxon>Magnoliopsida</taxon>
        <taxon>Liliopsida</taxon>
        <taxon>Zosteraceae</taxon>
        <taxon>Zostera</taxon>
    </lineage>
</organism>
<feature type="compositionally biased region" description="Basic residues" evidence="5">
    <location>
        <begin position="82"/>
        <end position="93"/>
    </location>
</feature>
<dbReference type="PANTHER" id="PTHR31413:SF31">
    <property type="entry name" value="NINJA-FAMILY PROTEIN AFP3"/>
    <property type="match status" value="1"/>
</dbReference>
<feature type="compositionally biased region" description="Low complexity" evidence="5">
    <location>
        <begin position="249"/>
        <end position="264"/>
    </location>
</feature>
<comment type="caution">
    <text evidence="7">The sequence shown here is derived from an EMBL/GenBank/DDBJ whole genome shotgun (WGS) entry which is preliminary data.</text>
</comment>
<evidence type="ECO:0000256" key="2">
    <source>
        <dbReference type="ARBA" id="ARBA00006081"/>
    </source>
</evidence>
<dbReference type="Pfam" id="PF16135">
    <property type="entry name" value="TDBD"/>
    <property type="match status" value="1"/>
</dbReference>
<evidence type="ECO:0000256" key="4">
    <source>
        <dbReference type="RuleBase" id="RU369029"/>
    </source>
</evidence>
<evidence type="ECO:0000259" key="6">
    <source>
        <dbReference type="Pfam" id="PF16135"/>
    </source>
</evidence>
<keyword evidence="8" id="KW-1185">Reference proteome</keyword>
<dbReference type="EMBL" id="LFYR01000911">
    <property type="protein sequence ID" value="KMZ67435.1"/>
    <property type="molecule type" value="Genomic_DNA"/>
</dbReference>